<dbReference type="EMBL" id="AFHG01000035">
    <property type="protein sequence ID" value="EGK72594.1"/>
    <property type="molecule type" value="Genomic_DNA"/>
</dbReference>
<reference evidence="3 4" key="1">
    <citation type="journal article" date="2011" name="J. Bacteriol.">
        <title>Genome sequence of Methyloversatilis universalis FAM5T, a methylotrophic representative of the order Rhodocyclales.</title>
        <authorList>
            <person name="Kittichotirat W."/>
            <person name="Good N.M."/>
            <person name="Hall R."/>
            <person name="Bringel F."/>
            <person name="Lajus A."/>
            <person name="Medigue C."/>
            <person name="Smalley N.E."/>
            <person name="Beck D."/>
            <person name="Bumgarner R."/>
            <person name="Vuilleumier S."/>
            <person name="Kalyuzhnaya M.G."/>
        </authorList>
    </citation>
    <scope>NUCLEOTIDE SEQUENCE [LARGE SCALE GENOMIC DNA]</scope>
    <source>
        <strain evidence="4">ATCC BAA-1314 / JCM 13912 / FAM5</strain>
    </source>
</reference>
<protein>
    <recommendedName>
        <fullName evidence="5">Lipoprotein</fullName>
    </recommendedName>
</protein>
<organism evidence="3 4">
    <name type="scientific">Methyloversatilis universalis (strain ATCC BAA-1314 / DSM 25237 / JCM 13912 / CCUG 52030 / FAM5)</name>
    <dbReference type="NCBI Taxonomy" id="1000565"/>
    <lineage>
        <taxon>Bacteria</taxon>
        <taxon>Pseudomonadati</taxon>
        <taxon>Pseudomonadota</taxon>
        <taxon>Betaproteobacteria</taxon>
        <taxon>Nitrosomonadales</taxon>
        <taxon>Sterolibacteriaceae</taxon>
        <taxon>Methyloversatilis</taxon>
    </lineage>
</organism>
<evidence type="ECO:0000313" key="3">
    <source>
        <dbReference type="EMBL" id="EGK72594.1"/>
    </source>
</evidence>
<dbReference type="eggNOG" id="ENOG5033AM4">
    <property type="taxonomic scope" value="Bacteria"/>
</dbReference>
<evidence type="ECO:0008006" key="5">
    <source>
        <dbReference type="Google" id="ProtNLM"/>
    </source>
</evidence>
<comment type="caution">
    <text evidence="3">The sequence shown here is derived from an EMBL/GenBank/DDBJ whole genome shotgun (WGS) entry which is preliminary data.</text>
</comment>
<feature type="chain" id="PRO_5003330865" description="Lipoprotein" evidence="2">
    <location>
        <begin position="22"/>
        <end position="66"/>
    </location>
</feature>
<dbReference type="AlphaFoldDB" id="F5RA55"/>
<evidence type="ECO:0000256" key="2">
    <source>
        <dbReference type="SAM" id="SignalP"/>
    </source>
</evidence>
<keyword evidence="2" id="KW-0732">Signal</keyword>
<sequence>MNGTRTLTAAALAALALTLAACEREGPAERAGKAVDNAVSKAGETLDDARDKAKDALDDARKSADK</sequence>
<evidence type="ECO:0000313" key="4">
    <source>
        <dbReference type="Proteomes" id="UP000005019"/>
    </source>
</evidence>
<name>F5RA55_METUF</name>
<dbReference type="Proteomes" id="UP000005019">
    <property type="component" value="Unassembled WGS sequence"/>
</dbReference>
<accession>F5RA55</accession>
<proteinExistence type="predicted"/>
<dbReference type="PROSITE" id="PS51257">
    <property type="entry name" value="PROKAR_LIPOPROTEIN"/>
    <property type="match status" value="1"/>
</dbReference>
<feature type="signal peptide" evidence="2">
    <location>
        <begin position="1"/>
        <end position="21"/>
    </location>
</feature>
<feature type="region of interest" description="Disordered" evidence="1">
    <location>
        <begin position="26"/>
        <end position="66"/>
    </location>
</feature>
<dbReference type="RefSeq" id="WP_008059661.1">
    <property type="nucleotide sequence ID" value="NZ_AFHG01000035.1"/>
</dbReference>
<keyword evidence="4" id="KW-1185">Reference proteome</keyword>
<dbReference type="STRING" id="1000565.METUNv1_01134"/>
<evidence type="ECO:0000256" key="1">
    <source>
        <dbReference type="SAM" id="MobiDB-lite"/>
    </source>
</evidence>
<feature type="compositionally biased region" description="Basic and acidic residues" evidence="1">
    <location>
        <begin position="47"/>
        <end position="66"/>
    </location>
</feature>
<gene>
    <name evidence="3" type="ORF">METUNv1_01134</name>
</gene>